<proteinExistence type="predicted"/>
<dbReference type="OrthoDB" id="9781616at2"/>
<dbReference type="Pfam" id="PF06245">
    <property type="entry name" value="DUF1015"/>
    <property type="match status" value="1"/>
</dbReference>
<evidence type="ECO:0000313" key="1">
    <source>
        <dbReference type="EMBL" id="PRP99052.1"/>
    </source>
</evidence>
<dbReference type="InterPro" id="IPR008323">
    <property type="entry name" value="UCP033563"/>
</dbReference>
<gene>
    <name evidence="1" type="ORF">ENSA7_64380</name>
</gene>
<organism evidence="1 2">
    <name type="scientific">Enhygromyxa salina</name>
    <dbReference type="NCBI Taxonomy" id="215803"/>
    <lineage>
        <taxon>Bacteria</taxon>
        <taxon>Pseudomonadati</taxon>
        <taxon>Myxococcota</taxon>
        <taxon>Polyangia</taxon>
        <taxon>Nannocystales</taxon>
        <taxon>Nannocystaceae</taxon>
        <taxon>Enhygromyxa</taxon>
    </lineage>
</organism>
<evidence type="ECO:0008006" key="3">
    <source>
        <dbReference type="Google" id="ProtNLM"/>
    </source>
</evidence>
<dbReference type="PANTHER" id="PTHR36454">
    <property type="entry name" value="LMO2823 PROTEIN"/>
    <property type="match status" value="1"/>
</dbReference>
<protein>
    <recommendedName>
        <fullName evidence="3">DUF1015 domain-containing protein</fullName>
    </recommendedName>
</protein>
<sequence>MDAGQNGRYSPVPMAKIRAFSGLRYDTSKAGPAGDLLAPPYDVIDDARRAALAAASPHNCVHVILPEAPAGSDDPLAKYRAGASAFERLQAEALINDPEPGFYVYHQRFESEGTTYVRKGFIGLIELTRFGQGPVLPHERTLAGPKQDRLELMRACDAHLELVFGLFADPERRWEAAVEPGLGSPDLDVDWDGVHHSLFRVSDPGACAALEQVLADKNIYIADGHHRYETMCSFRDELEAAGRGDAARWGMVYLSNLDDDGLVVLPTHRLVHDLASGVDLPALLGDLDAWFEVRSVSMPDDASALRQLLTDAGAQRAAFGLAIPGADTLAVLTLRADFDPTGAGLGQLPAALQRLDVALLHELLLERGLGITKQAQADKTNLGYEKSTEAALARARGQGPSDDDTQLVCFMNATPVQDVVAVCDSGEVMPQKSTFFFPKIPTGLVFRPIGDAS</sequence>
<dbReference type="AlphaFoldDB" id="A0A2S9Y1R5"/>
<evidence type="ECO:0000313" key="2">
    <source>
        <dbReference type="Proteomes" id="UP000238823"/>
    </source>
</evidence>
<dbReference type="PIRSF" id="PIRSF033563">
    <property type="entry name" value="UCP033563"/>
    <property type="match status" value="1"/>
</dbReference>
<reference evidence="1 2" key="1">
    <citation type="submission" date="2018-03" db="EMBL/GenBank/DDBJ databases">
        <title>Draft Genome Sequences of the Obligatory Marine Myxobacteria Enhygromyxa salina SWB007.</title>
        <authorList>
            <person name="Poehlein A."/>
            <person name="Moghaddam J.A."/>
            <person name="Harms H."/>
            <person name="Alanjari M."/>
            <person name="Koenig G.M."/>
            <person name="Daniel R."/>
            <person name="Schaeberle T.F."/>
        </authorList>
    </citation>
    <scope>NUCLEOTIDE SEQUENCE [LARGE SCALE GENOMIC DNA]</scope>
    <source>
        <strain evidence="1 2">SWB007</strain>
    </source>
</reference>
<comment type="caution">
    <text evidence="1">The sequence shown here is derived from an EMBL/GenBank/DDBJ whole genome shotgun (WGS) entry which is preliminary data.</text>
</comment>
<accession>A0A2S9Y1R5</accession>
<dbReference type="EMBL" id="PVNL01000122">
    <property type="protein sequence ID" value="PRP99052.1"/>
    <property type="molecule type" value="Genomic_DNA"/>
</dbReference>
<dbReference type="Proteomes" id="UP000238823">
    <property type="component" value="Unassembled WGS sequence"/>
</dbReference>
<name>A0A2S9Y1R5_9BACT</name>
<dbReference type="PANTHER" id="PTHR36454:SF1">
    <property type="entry name" value="DUF1015 DOMAIN-CONTAINING PROTEIN"/>
    <property type="match status" value="1"/>
</dbReference>